<evidence type="ECO:0000313" key="2">
    <source>
        <dbReference type="EMBL" id="MCT2116386.1"/>
    </source>
</evidence>
<dbReference type="RefSeq" id="WP_258305887.1">
    <property type="nucleotide sequence ID" value="NZ_JAFFGT010000034.1"/>
</dbReference>
<dbReference type="GO" id="GO:0016757">
    <property type="term" value="F:glycosyltransferase activity"/>
    <property type="evidence" value="ECO:0007669"/>
    <property type="project" value="UniProtKB-KW"/>
</dbReference>
<name>A0AAW5Q5Y4_9ACTN</name>
<dbReference type="Gene3D" id="3.40.50.2000">
    <property type="entry name" value="Glycogen Phosphorylase B"/>
    <property type="match status" value="2"/>
</dbReference>
<protein>
    <recommendedName>
        <fullName evidence="4">Glycosyltransferase involved in cell wall biosynthesis</fullName>
    </recommendedName>
</protein>
<sequence>MNSGASPVPTMRVRSVPAGHDYVRHALEPAADVAVLGDPVLDPADPARWWPHPALEAAERPEVLDDADLVHVHFGYEHRSPEQIAEFVATLRARAMPLVVTVHDLTNPHEPDPAAHLERTGHLVRGASAVLTLTAGAAAEIRERWGVDARVIPHPRLVPAGVTEPLRRERVGGRSPEPLRRERVGGRSPEPLRRERVGGRSRRTVGVVLGTLRAGVAAEELLPALAEALPPGTRLVVMIRADALAAARESGHPRHRVALVLDRLAARPEVEVRPHGHLPESELCAALAGFDALVLPHRHGTHSGWLELCRDLGLPPVVPRIGCLVEQWGHAVASYDAWSPDTAGLRESLGTAVGGPPVPERAPDAEDAAVAATHAAIYRAALASAERPAHPAHPAHPAPRMVTPGHIRPGR</sequence>
<feature type="region of interest" description="Disordered" evidence="1">
    <location>
        <begin position="167"/>
        <end position="198"/>
    </location>
</feature>
<organism evidence="2 3">
    <name type="scientific">Dietzia cinnamea</name>
    <dbReference type="NCBI Taxonomy" id="321318"/>
    <lineage>
        <taxon>Bacteria</taxon>
        <taxon>Bacillati</taxon>
        <taxon>Actinomycetota</taxon>
        <taxon>Actinomycetes</taxon>
        <taxon>Mycobacteriales</taxon>
        <taxon>Dietziaceae</taxon>
        <taxon>Dietzia</taxon>
    </lineage>
</organism>
<dbReference type="AlphaFoldDB" id="A0AAW5Q5Y4"/>
<dbReference type="SUPFAM" id="SSF53756">
    <property type="entry name" value="UDP-Glycosyltransferase/glycogen phosphorylase"/>
    <property type="match status" value="1"/>
</dbReference>
<gene>
    <name evidence="2" type="ORF">M3D93_01215</name>
</gene>
<reference evidence="2" key="1">
    <citation type="submission" date="2022-04" db="EMBL/GenBank/DDBJ databases">
        <title>Human microbiome associated bacterial genomes.</title>
        <authorList>
            <person name="Sandstrom S."/>
            <person name="Salamzade R."/>
            <person name="Kalan L.R."/>
        </authorList>
    </citation>
    <scope>NUCLEOTIDE SEQUENCE</scope>
    <source>
        <strain evidence="2">P3-SID1762</strain>
    </source>
</reference>
<evidence type="ECO:0000313" key="3">
    <source>
        <dbReference type="Proteomes" id="UP001206890"/>
    </source>
</evidence>
<accession>A0AAW5Q5Y4</accession>
<proteinExistence type="predicted"/>
<feature type="region of interest" description="Disordered" evidence="1">
    <location>
        <begin position="386"/>
        <end position="411"/>
    </location>
</feature>
<evidence type="ECO:0008006" key="4">
    <source>
        <dbReference type="Google" id="ProtNLM"/>
    </source>
</evidence>
<comment type="caution">
    <text evidence="2">The sequence shown here is derived from an EMBL/GenBank/DDBJ whole genome shotgun (WGS) entry which is preliminary data.</text>
</comment>
<evidence type="ECO:0000256" key="1">
    <source>
        <dbReference type="SAM" id="MobiDB-lite"/>
    </source>
</evidence>
<dbReference type="EMBL" id="JALXTC010000003">
    <property type="protein sequence ID" value="MCT2116386.1"/>
    <property type="molecule type" value="Genomic_DNA"/>
</dbReference>
<dbReference type="Proteomes" id="UP001206890">
    <property type="component" value="Unassembled WGS sequence"/>
</dbReference>